<evidence type="ECO:0000313" key="4">
    <source>
        <dbReference type="Proteomes" id="UP001366085"/>
    </source>
</evidence>
<dbReference type="PANTHER" id="PTHR12526:SF638">
    <property type="entry name" value="SPORE COAT PROTEIN SA"/>
    <property type="match status" value="1"/>
</dbReference>
<dbReference type="EC" id="2.4.-.-" evidence="3"/>
<sequence>METLRSAMPRIVHLAHTTESGGAEMALVRLLTAEQDWHPGLLVPTVDADDVFSEVEAPRWNRGVRQKSGGSRRSRLLDVGARLLMQAAATRWHHAVRRSDLVVANSTRSAAYGALAVTGTARPFAVHLRDQITVESLGGFGYRLMTQVVLPRADGVVANSQTTLETAQQFLRDDALRAVIPSPAGLDRLTLAPQGHSRLRIGMLARLDPWKGQLALLEAFAAAFPAGDAELELAGAALFEHEAFADELRARAVELGIADRVRFLGHVDDIAPLLAEWDIAVQYSLRPEPMGQNVLQCLAAGTALVVADEGGPTEWVRDAHNGLRVAPRAPHELATALRRLADDDALRSRLAHAAVQTPGLLGDADIARLHAEAYRDIIEVRRPGTASVRSRGASSRASVTVAPIAAFQGVAVPALTTATP</sequence>
<evidence type="ECO:0000256" key="1">
    <source>
        <dbReference type="ARBA" id="ARBA00022679"/>
    </source>
</evidence>
<dbReference type="RefSeq" id="WP_337317498.1">
    <property type="nucleotide sequence ID" value="NZ_JBBDGN010000002.1"/>
</dbReference>
<dbReference type="GO" id="GO:0016757">
    <property type="term" value="F:glycosyltransferase activity"/>
    <property type="evidence" value="ECO:0007669"/>
    <property type="project" value="UniProtKB-KW"/>
</dbReference>
<reference evidence="3 4" key="1">
    <citation type="submission" date="2024-02" db="EMBL/GenBank/DDBJ databases">
        <authorList>
            <person name="Saticioglu I.B."/>
        </authorList>
    </citation>
    <scope>NUCLEOTIDE SEQUENCE [LARGE SCALE GENOMIC DNA]</scope>
    <source>
        <strain evidence="3 4">Mu-43</strain>
    </source>
</reference>
<evidence type="ECO:0000313" key="3">
    <source>
        <dbReference type="EMBL" id="MEJ1090736.1"/>
    </source>
</evidence>
<dbReference type="Proteomes" id="UP001366085">
    <property type="component" value="Unassembled WGS sequence"/>
</dbReference>
<accession>A0ABU8LIF7</accession>
<gene>
    <name evidence="3" type="ORF">WDU93_03445</name>
</gene>
<dbReference type="Gene3D" id="3.40.50.2000">
    <property type="entry name" value="Glycogen Phosphorylase B"/>
    <property type="match status" value="2"/>
</dbReference>
<dbReference type="InterPro" id="IPR001296">
    <property type="entry name" value="Glyco_trans_1"/>
</dbReference>
<organism evidence="3 4">
    <name type="scientific">Microbacterium istanbulense</name>
    <dbReference type="NCBI Taxonomy" id="3122049"/>
    <lineage>
        <taxon>Bacteria</taxon>
        <taxon>Bacillati</taxon>
        <taxon>Actinomycetota</taxon>
        <taxon>Actinomycetes</taxon>
        <taxon>Micrococcales</taxon>
        <taxon>Microbacteriaceae</taxon>
        <taxon>Microbacterium</taxon>
    </lineage>
</organism>
<keyword evidence="4" id="KW-1185">Reference proteome</keyword>
<dbReference type="CDD" id="cd03801">
    <property type="entry name" value="GT4_PimA-like"/>
    <property type="match status" value="1"/>
</dbReference>
<name>A0ABU8LIF7_9MICO</name>
<dbReference type="PANTHER" id="PTHR12526">
    <property type="entry name" value="GLYCOSYLTRANSFERASE"/>
    <property type="match status" value="1"/>
</dbReference>
<dbReference type="SUPFAM" id="SSF53756">
    <property type="entry name" value="UDP-Glycosyltransferase/glycogen phosphorylase"/>
    <property type="match status" value="1"/>
</dbReference>
<protein>
    <submittedName>
        <fullName evidence="3">Glycosyltransferase family 4 protein</fullName>
        <ecNumber evidence="3">2.4.-.-</ecNumber>
    </submittedName>
</protein>
<dbReference type="EMBL" id="JBBDGN010000002">
    <property type="protein sequence ID" value="MEJ1090736.1"/>
    <property type="molecule type" value="Genomic_DNA"/>
</dbReference>
<evidence type="ECO:0000259" key="2">
    <source>
        <dbReference type="Pfam" id="PF00534"/>
    </source>
</evidence>
<keyword evidence="3" id="KW-0328">Glycosyltransferase</keyword>
<dbReference type="Pfam" id="PF00534">
    <property type="entry name" value="Glycos_transf_1"/>
    <property type="match status" value="1"/>
</dbReference>
<feature type="domain" description="Glycosyl transferase family 1" evidence="2">
    <location>
        <begin position="200"/>
        <end position="354"/>
    </location>
</feature>
<keyword evidence="1 3" id="KW-0808">Transferase</keyword>
<proteinExistence type="predicted"/>
<comment type="caution">
    <text evidence="3">The sequence shown here is derived from an EMBL/GenBank/DDBJ whole genome shotgun (WGS) entry which is preliminary data.</text>
</comment>